<organism evidence="1 2">
    <name type="scientific">Geofilum rubicundum JCM 15548</name>
    <dbReference type="NCBI Taxonomy" id="1236989"/>
    <lineage>
        <taxon>Bacteria</taxon>
        <taxon>Pseudomonadati</taxon>
        <taxon>Bacteroidota</taxon>
        <taxon>Bacteroidia</taxon>
        <taxon>Marinilabiliales</taxon>
        <taxon>Marinilabiliaceae</taxon>
        <taxon>Geofilum</taxon>
    </lineage>
</organism>
<name>A0A0E9LT28_9BACT</name>
<evidence type="ECO:0000313" key="2">
    <source>
        <dbReference type="Proteomes" id="UP000032900"/>
    </source>
</evidence>
<dbReference type="EMBL" id="BAZW01000003">
    <property type="protein sequence ID" value="GAO28438.1"/>
    <property type="molecule type" value="Genomic_DNA"/>
</dbReference>
<accession>A0A0E9LT28</accession>
<dbReference type="OrthoDB" id="9813478at2"/>
<dbReference type="STRING" id="1236989.JCM15548_1534"/>
<reference evidence="1 2" key="1">
    <citation type="journal article" date="2015" name="Microbes Environ.">
        <title>Distribution and evolution of nitrogen fixation genes in the phylum bacteroidetes.</title>
        <authorList>
            <person name="Inoue J."/>
            <person name="Oshima K."/>
            <person name="Suda W."/>
            <person name="Sakamoto M."/>
            <person name="Iino T."/>
            <person name="Noda S."/>
            <person name="Hongoh Y."/>
            <person name="Hattori M."/>
            <person name="Ohkuma M."/>
        </authorList>
    </citation>
    <scope>NUCLEOTIDE SEQUENCE [LARGE SCALE GENOMIC DNA]</scope>
    <source>
        <strain evidence="1">JCM 15548</strain>
    </source>
</reference>
<comment type="caution">
    <text evidence="1">The sequence shown here is derived from an EMBL/GenBank/DDBJ whole genome shotgun (WGS) entry which is preliminary data.</text>
</comment>
<proteinExistence type="predicted"/>
<dbReference type="AlphaFoldDB" id="A0A0E9LT28"/>
<sequence length="127" mass="14282">MDVNLFRRALPVSFFLILLLGFSQGLYGVGAYPFPQKIEQTDGSVLTIRLHGDEWFNWTSTVDGYRIQRNDSGIYEYASVLKSGHAQTSGIRASDPDVRSEAEREFLNFLEKGSGVSRNVFGKSVRQ</sequence>
<dbReference type="Proteomes" id="UP000032900">
    <property type="component" value="Unassembled WGS sequence"/>
</dbReference>
<dbReference type="RefSeq" id="WP_062122254.1">
    <property type="nucleotide sequence ID" value="NZ_BAZW01000003.1"/>
</dbReference>
<gene>
    <name evidence="1" type="ORF">JCM15548_1534</name>
</gene>
<keyword evidence="2" id="KW-1185">Reference proteome</keyword>
<protein>
    <submittedName>
        <fullName evidence="1">Uncharacterized protein</fullName>
    </submittedName>
</protein>
<evidence type="ECO:0000313" key="1">
    <source>
        <dbReference type="EMBL" id="GAO28438.1"/>
    </source>
</evidence>